<dbReference type="PANTHER" id="PTHR14456:SF2">
    <property type="entry name" value="INOSITOL-PENTAKISPHOSPHATE 2-KINASE"/>
    <property type="match status" value="1"/>
</dbReference>
<dbReference type="Proteomes" id="UP001146793">
    <property type="component" value="Unassembled WGS sequence"/>
</dbReference>
<keyword evidence="3 6" id="KW-0547">Nucleotide-binding</keyword>
<evidence type="ECO:0000256" key="1">
    <source>
        <dbReference type="ARBA" id="ARBA00012023"/>
    </source>
</evidence>
<keyword evidence="4 6" id="KW-0418">Kinase</keyword>
<comment type="caution">
    <text evidence="7">The sequence shown here is derived from an EMBL/GenBank/DDBJ whole genome shotgun (WGS) entry which is preliminary data.</text>
</comment>
<dbReference type="GO" id="GO:0035299">
    <property type="term" value="F:inositol-1,3,4,5,6-pentakisphosphate 2-kinase activity"/>
    <property type="evidence" value="ECO:0007669"/>
    <property type="project" value="UniProtKB-EC"/>
</dbReference>
<dbReference type="EMBL" id="JANTQA010000016">
    <property type="protein sequence ID" value="KAJ3447132.1"/>
    <property type="molecule type" value="Genomic_DNA"/>
</dbReference>
<comment type="domain">
    <text evidence="6">The EXKPK motif is conserved in inositol-pentakisphosphate 2-kinases of both family 1 and 2.</text>
</comment>
<name>A0AAV7ZYV3_9EUKA</name>
<evidence type="ECO:0000256" key="4">
    <source>
        <dbReference type="ARBA" id="ARBA00022777"/>
    </source>
</evidence>
<keyword evidence="2 6" id="KW-0808">Transferase</keyword>
<dbReference type="Gene3D" id="3.30.200.110">
    <property type="entry name" value="Inositol-pentakisphosphate 2-kinase, N-lobe"/>
    <property type="match status" value="1"/>
</dbReference>
<protein>
    <recommendedName>
        <fullName evidence="1 6">Inositol-pentakisphosphate 2-kinase</fullName>
        <ecNumber evidence="1 6">2.7.1.158</ecNumber>
    </recommendedName>
</protein>
<sequence>MEIPKLNDLNAEHWNYIAEGNANIVIGYNGPYSEQLTGKVIRIQKKYVQKKDSTQDLADILLYKRFIEGIVQPILTSKLINPGIIVKLNTKFIEEIKQKINPKRPEYRKKIANISTEFNLCNVQQDYTQGILNKESSAECLCVELKPKMGFIINTPFMREEYNLRKKISHFQMVERTKMKKGLSSKISGYEPLELFSNDKEQIFKSIQDLLNTPNINLRLFYCSKLIFGGCYYKEENDQNPLLSINNLLKTINPFCGDLDNLKELIYQAFEKTQALQKLLNLQKMDTLDIDGLIHIWNRLKKEEIELEEWKHFVGNTENCENLKLLIMETLAGIEENNRKIPQTIEELNKLSIEECKRYIQEFLIAGAAKDCSIMITFQKTNQKQLSEKSIKLGENGPYFDFNLAIIDMEPRPIERIEKYYDLFPKIVKDYIEIEKK</sequence>
<dbReference type="AlphaFoldDB" id="A0AAV7ZYV3"/>
<evidence type="ECO:0000256" key="5">
    <source>
        <dbReference type="ARBA" id="ARBA00022840"/>
    </source>
</evidence>
<evidence type="ECO:0000313" key="8">
    <source>
        <dbReference type="Proteomes" id="UP001146793"/>
    </source>
</evidence>
<evidence type="ECO:0000256" key="3">
    <source>
        <dbReference type="ARBA" id="ARBA00022741"/>
    </source>
</evidence>
<dbReference type="Pfam" id="PF06090">
    <property type="entry name" value="Ins_P5_2-kin"/>
    <property type="match status" value="1"/>
</dbReference>
<dbReference type="GO" id="GO:0005524">
    <property type="term" value="F:ATP binding"/>
    <property type="evidence" value="ECO:0007669"/>
    <property type="project" value="UniProtKB-KW"/>
</dbReference>
<accession>A0AAV7ZYV3</accession>
<dbReference type="EC" id="2.7.1.158" evidence="1 6"/>
<evidence type="ECO:0000256" key="2">
    <source>
        <dbReference type="ARBA" id="ARBA00022679"/>
    </source>
</evidence>
<gene>
    <name evidence="7" type="ORF">M0812_07351</name>
</gene>
<dbReference type="PANTHER" id="PTHR14456">
    <property type="entry name" value="INOSITOL POLYPHOSPHATE KINASE 1"/>
    <property type="match status" value="1"/>
</dbReference>
<keyword evidence="5 6" id="KW-0067">ATP-binding</keyword>
<evidence type="ECO:0000313" key="7">
    <source>
        <dbReference type="EMBL" id="KAJ3447132.1"/>
    </source>
</evidence>
<dbReference type="GO" id="GO:0032958">
    <property type="term" value="P:inositol phosphate biosynthetic process"/>
    <property type="evidence" value="ECO:0007669"/>
    <property type="project" value="TreeGrafter"/>
</dbReference>
<reference evidence="7" key="1">
    <citation type="submission" date="2022-08" db="EMBL/GenBank/DDBJ databases">
        <title>Novel sulphate-reducing endosymbionts in the free-living metamonad Anaeramoeba.</title>
        <authorList>
            <person name="Jerlstrom-Hultqvist J."/>
            <person name="Cepicka I."/>
            <person name="Gallot-Lavallee L."/>
            <person name="Salas-Leiva D."/>
            <person name="Curtis B.A."/>
            <person name="Zahonova K."/>
            <person name="Pipaliya S."/>
            <person name="Dacks J."/>
            <person name="Roger A.J."/>
        </authorList>
    </citation>
    <scope>NUCLEOTIDE SEQUENCE</scope>
    <source>
        <strain evidence="7">Busselton2</strain>
    </source>
</reference>
<organism evidence="7 8">
    <name type="scientific">Anaeramoeba flamelloides</name>
    <dbReference type="NCBI Taxonomy" id="1746091"/>
    <lineage>
        <taxon>Eukaryota</taxon>
        <taxon>Metamonada</taxon>
        <taxon>Anaeramoebidae</taxon>
        <taxon>Anaeramoeba</taxon>
    </lineage>
</organism>
<comment type="catalytic activity">
    <reaction evidence="6">
        <text>1D-myo-inositol 1,3,4,5,6-pentakisphosphate + ATP = 1D-myo-inositol hexakisphosphate + ADP + H(+)</text>
        <dbReference type="Rhea" id="RHEA:20313"/>
        <dbReference type="ChEBI" id="CHEBI:15378"/>
        <dbReference type="ChEBI" id="CHEBI:30616"/>
        <dbReference type="ChEBI" id="CHEBI:57733"/>
        <dbReference type="ChEBI" id="CHEBI:58130"/>
        <dbReference type="ChEBI" id="CHEBI:456216"/>
        <dbReference type="EC" id="2.7.1.158"/>
    </reaction>
</comment>
<comment type="function">
    <text evidence="6">Phosphorylates Ins(1,3,4,5,6)P5 at position 2 to form Ins(1,2,3,4,5,6)P6 (InsP6 or phytate).</text>
</comment>
<dbReference type="InterPro" id="IPR009286">
    <property type="entry name" value="Ins_P5_2-kin"/>
</dbReference>
<proteinExistence type="predicted"/>
<dbReference type="GO" id="GO:0005634">
    <property type="term" value="C:nucleus"/>
    <property type="evidence" value="ECO:0007669"/>
    <property type="project" value="TreeGrafter"/>
</dbReference>
<evidence type="ECO:0000256" key="6">
    <source>
        <dbReference type="RuleBase" id="RU364126"/>
    </source>
</evidence>
<dbReference type="InterPro" id="IPR043001">
    <property type="entry name" value="IP5_2-K_N_lobe"/>
</dbReference>